<evidence type="ECO:0000256" key="1">
    <source>
        <dbReference type="ARBA" id="ARBA00022670"/>
    </source>
</evidence>
<dbReference type="Pfam" id="PF04002">
    <property type="entry name" value="RadC"/>
    <property type="match status" value="1"/>
</dbReference>
<evidence type="ECO:0000256" key="3">
    <source>
        <dbReference type="ARBA" id="ARBA00022801"/>
    </source>
</evidence>
<keyword evidence="1" id="KW-0645">Protease</keyword>
<dbReference type="GO" id="GO:0008237">
    <property type="term" value="F:metallopeptidase activity"/>
    <property type="evidence" value="ECO:0007669"/>
    <property type="project" value="UniProtKB-KW"/>
</dbReference>
<dbReference type="PROSITE" id="PS50249">
    <property type="entry name" value="MPN"/>
    <property type="match status" value="1"/>
</dbReference>
<gene>
    <name evidence="7" type="ORF">UFOVP1254_62</name>
</gene>
<sequence length="150" mass="17133">MPTDNEIIESAMSILRRRFSIVFQRDRLGDTSAVGNYFVLRMHKEIDEHFDVMFLDENFGVISVERLASGTKGLCHIYQRNVVKRALERNATHVLVAHNHSPFRNFPSPEDIETTIRLKTALESVDVSLADHVIVSGDTYYSMREHGDIG</sequence>
<organism evidence="7">
    <name type="scientific">uncultured Caudovirales phage</name>
    <dbReference type="NCBI Taxonomy" id="2100421"/>
    <lineage>
        <taxon>Viruses</taxon>
        <taxon>Duplodnaviria</taxon>
        <taxon>Heunggongvirae</taxon>
        <taxon>Uroviricota</taxon>
        <taxon>Caudoviricetes</taxon>
        <taxon>Peduoviridae</taxon>
        <taxon>Maltschvirus</taxon>
        <taxon>Maltschvirus maltsch</taxon>
    </lineage>
</organism>
<name>A0A6J5RES5_9CAUD</name>
<evidence type="ECO:0000256" key="5">
    <source>
        <dbReference type="ARBA" id="ARBA00023049"/>
    </source>
</evidence>
<evidence type="ECO:0000256" key="2">
    <source>
        <dbReference type="ARBA" id="ARBA00022723"/>
    </source>
</evidence>
<accession>A0A6J5RES5</accession>
<keyword evidence="4" id="KW-0862">Zinc</keyword>
<keyword evidence="2" id="KW-0479">Metal-binding</keyword>
<evidence type="ECO:0000256" key="4">
    <source>
        <dbReference type="ARBA" id="ARBA00022833"/>
    </source>
</evidence>
<proteinExistence type="predicted"/>
<keyword evidence="5" id="KW-0482">Metalloprotease</keyword>
<reference evidence="7" key="1">
    <citation type="submission" date="2020-05" db="EMBL/GenBank/DDBJ databases">
        <authorList>
            <person name="Chiriac C."/>
            <person name="Salcher M."/>
            <person name="Ghai R."/>
            <person name="Kavagutti S V."/>
        </authorList>
    </citation>
    <scope>NUCLEOTIDE SEQUENCE</scope>
</reference>
<dbReference type="GO" id="GO:0006508">
    <property type="term" value="P:proteolysis"/>
    <property type="evidence" value="ECO:0007669"/>
    <property type="project" value="UniProtKB-KW"/>
</dbReference>
<protein>
    <submittedName>
        <fullName evidence="7">RadC DNA repair proteins</fullName>
    </submittedName>
</protein>
<dbReference type="GO" id="GO:0046872">
    <property type="term" value="F:metal ion binding"/>
    <property type="evidence" value="ECO:0007669"/>
    <property type="project" value="UniProtKB-KW"/>
</dbReference>
<dbReference type="InterPro" id="IPR001405">
    <property type="entry name" value="UPF0758"/>
</dbReference>
<keyword evidence="3" id="KW-0378">Hydrolase</keyword>
<dbReference type="Gene3D" id="3.40.140.10">
    <property type="entry name" value="Cytidine Deaminase, domain 2"/>
    <property type="match status" value="1"/>
</dbReference>
<dbReference type="PANTHER" id="PTHR30471:SF3">
    <property type="entry name" value="UPF0758 PROTEIN YEES-RELATED"/>
    <property type="match status" value="1"/>
</dbReference>
<dbReference type="EMBL" id="LR797210">
    <property type="protein sequence ID" value="CAB4194442.1"/>
    <property type="molecule type" value="Genomic_DNA"/>
</dbReference>
<evidence type="ECO:0000259" key="6">
    <source>
        <dbReference type="PROSITE" id="PS50249"/>
    </source>
</evidence>
<dbReference type="InterPro" id="IPR037518">
    <property type="entry name" value="MPN"/>
</dbReference>
<dbReference type="InterPro" id="IPR025657">
    <property type="entry name" value="RadC_JAB"/>
</dbReference>
<evidence type="ECO:0000313" key="7">
    <source>
        <dbReference type="EMBL" id="CAB4194442.1"/>
    </source>
</evidence>
<dbReference type="PANTHER" id="PTHR30471">
    <property type="entry name" value="DNA REPAIR PROTEIN RADC"/>
    <property type="match status" value="1"/>
</dbReference>
<feature type="domain" description="MPN" evidence="6">
    <location>
        <begin position="27"/>
        <end position="149"/>
    </location>
</feature>